<dbReference type="PANTHER" id="PTHR43037">
    <property type="entry name" value="UNNAMED PRODUCT-RELATED"/>
    <property type="match status" value="1"/>
</dbReference>
<evidence type="ECO:0008006" key="5">
    <source>
        <dbReference type="Google" id="ProtNLM"/>
    </source>
</evidence>
<reference evidence="3 4" key="1">
    <citation type="submission" date="2019-07" db="EMBL/GenBank/DDBJ databases">
        <title>Whole genome shotgun sequence of Brevifollis gellanilyticus NBRC 108608.</title>
        <authorList>
            <person name="Hosoyama A."/>
            <person name="Uohara A."/>
            <person name="Ohji S."/>
            <person name="Ichikawa N."/>
        </authorList>
    </citation>
    <scope>NUCLEOTIDE SEQUENCE [LARGE SCALE GENOMIC DNA]</scope>
    <source>
        <strain evidence="3 4">NBRC 108608</strain>
    </source>
</reference>
<dbReference type="SUPFAM" id="SSF53474">
    <property type="entry name" value="alpha/beta-Hydrolases"/>
    <property type="match status" value="1"/>
</dbReference>
<dbReference type="Proteomes" id="UP000321577">
    <property type="component" value="Unassembled WGS sequence"/>
</dbReference>
<dbReference type="AlphaFoldDB" id="A0A512M6X6"/>
<keyword evidence="1 2" id="KW-0732">Signal</keyword>
<dbReference type="OrthoDB" id="194584at2"/>
<evidence type="ECO:0000256" key="2">
    <source>
        <dbReference type="SAM" id="SignalP"/>
    </source>
</evidence>
<protein>
    <recommendedName>
        <fullName evidence="5">Peptidase S9 prolyl oligopeptidase catalytic domain-containing protein</fullName>
    </recommendedName>
</protein>
<accession>A0A512M6X6</accession>
<gene>
    <name evidence="3" type="ORF">BGE01nite_17900</name>
</gene>
<dbReference type="PANTHER" id="PTHR43037:SF1">
    <property type="entry name" value="BLL1128 PROTEIN"/>
    <property type="match status" value="1"/>
</dbReference>
<evidence type="ECO:0000313" key="3">
    <source>
        <dbReference type="EMBL" id="GEP42499.1"/>
    </source>
</evidence>
<evidence type="ECO:0000256" key="1">
    <source>
        <dbReference type="ARBA" id="ARBA00022729"/>
    </source>
</evidence>
<evidence type="ECO:0000313" key="4">
    <source>
        <dbReference type="Proteomes" id="UP000321577"/>
    </source>
</evidence>
<dbReference type="Gene3D" id="2.30.30.700">
    <property type="entry name" value="SLA1 homology domain 1"/>
    <property type="match status" value="1"/>
</dbReference>
<feature type="chain" id="PRO_5021863518" description="Peptidase S9 prolyl oligopeptidase catalytic domain-containing protein" evidence="2">
    <location>
        <begin position="22"/>
        <end position="323"/>
    </location>
</feature>
<proteinExistence type="predicted"/>
<dbReference type="InterPro" id="IPR050955">
    <property type="entry name" value="Plant_Biomass_Hydrol_Est"/>
</dbReference>
<dbReference type="RefSeq" id="WP_146850097.1">
    <property type="nucleotide sequence ID" value="NZ_BKAG01000010.1"/>
</dbReference>
<organism evidence="3 4">
    <name type="scientific">Brevifollis gellanilyticus</name>
    <dbReference type="NCBI Taxonomy" id="748831"/>
    <lineage>
        <taxon>Bacteria</taxon>
        <taxon>Pseudomonadati</taxon>
        <taxon>Verrucomicrobiota</taxon>
        <taxon>Verrucomicrobiia</taxon>
        <taxon>Verrucomicrobiales</taxon>
        <taxon>Verrucomicrobiaceae</taxon>
    </lineage>
</organism>
<feature type="signal peptide" evidence="2">
    <location>
        <begin position="1"/>
        <end position="21"/>
    </location>
</feature>
<keyword evidence="4" id="KW-1185">Reference proteome</keyword>
<dbReference type="EMBL" id="BKAG01000010">
    <property type="protein sequence ID" value="GEP42499.1"/>
    <property type="molecule type" value="Genomic_DNA"/>
</dbReference>
<sequence length="323" mass="35167">MRPNLLSISLVLALCLSGVCAGADKPKIIRAWKSSDGRELKAELLEFDAAEIKIKRMTDFQIMKVPVDKFSAEDQAFVAGLVHERSLDEGMTKGPYADKITGAFVKAVSKQGLNYQIYGNPEWEGTQRYPLVIWLHGSGQSGSDNQAQMGGPTGLFTNAEHQSAHPCFMIAPQCPDSAIGWNKQVADNLMALIADLTSKLPIDLKRLYLTGSSMGGFGTWSLCAKYPNVFAAGVPLCGGGDPKKADVLKNVPMWVFHGDQDPMVPVERDRVPVEAVKAAGGLLMKYTEFAGVGHSLTGLVYPMPELHQWLFEQRLAPTSKKAE</sequence>
<dbReference type="Gene3D" id="3.40.50.1820">
    <property type="entry name" value="alpha/beta hydrolase"/>
    <property type="match status" value="1"/>
</dbReference>
<comment type="caution">
    <text evidence="3">The sequence shown here is derived from an EMBL/GenBank/DDBJ whole genome shotgun (WGS) entry which is preliminary data.</text>
</comment>
<dbReference type="InterPro" id="IPR029058">
    <property type="entry name" value="AB_hydrolase_fold"/>
</dbReference>
<name>A0A512M6X6_9BACT</name>